<dbReference type="InterPro" id="IPR025714">
    <property type="entry name" value="Methyltranfer_dom"/>
</dbReference>
<dbReference type="Gene3D" id="3.40.50.150">
    <property type="entry name" value="Vaccinia Virus protein VP39"/>
    <property type="match status" value="1"/>
</dbReference>
<dbReference type="RefSeq" id="WP_087919697.1">
    <property type="nucleotide sequence ID" value="NZ_CP021780.1"/>
</dbReference>
<accession>A0A2Z2KG61</accession>
<proteinExistence type="predicted"/>
<dbReference type="KEGG" id="pdh:B9T62_36430"/>
<organism evidence="2 3">
    <name type="scientific">Paenibacillus donghaensis</name>
    <dbReference type="NCBI Taxonomy" id="414771"/>
    <lineage>
        <taxon>Bacteria</taxon>
        <taxon>Bacillati</taxon>
        <taxon>Bacillota</taxon>
        <taxon>Bacilli</taxon>
        <taxon>Bacillales</taxon>
        <taxon>Paenibacillaceae</taxon>
        <taxon>Paenibacillus</taxon>
    </lineage>
</organism>
<dbReference type="OrthoDB" id="43862at2"/>
<dbReference type="Proteomes" id="UP000249890">
    <property type="component" value="Chromosome"/>
</dbReference>
<dbReference type="SUPFAM" id="SSF53335">
    <property type="entry name" value="S-adenosyl-L-methionine-dependent methyltransferases"/>
    <property type="match status" value="1"/>
</dbReference>
<dbReference type="AlphaFoldDB" id="A0A2Z2KG61"/>
<protein>
    <recommendedName>
        <fullName evidence="1">Methyltransferase domain-containing protein</fullName>
    </recommendedName>
</protein>
<feature type="domain" description="Methyltransferase" evidence="1">
    <location>
        <begin position="43"/>
        <end position="157"/>
    </location>
</feature>
<dbReference type="CDD" id="cd02440">
    <property type="entry name" value="AdoMet_MTases"/>
    <property type="match status" value="1"/>
</dbReference>
<dbReference type="InterPro" id="IPR029063">
    <property type="entry name" value="SAM-dependent_MTases_sf"/>
</dbReference>
<dbReference type="PANTHER" id="PTHR44068">
    <property type="entry name" value="ZGC:194242"/>
    <property type="match status" value="1"/>
</dbReference>
<dbReference type="InterPro" id="IPR050447">
    <property type="entry name" value="Erg6_SMT_methyltransf"/>
</dbReference>
<dbReference type="PANTHER" id="PTHR44068:SF11">
    <property type="entry name" value="GERANYL DIPHOSPHATE 2-C-METHYLTRANSFERASE"/>
    <property type="match status" value="1"/>
</dbReference>
<name>A0A2Z2KG61_9BACL</name>
<dbReference type="Pfam" id="PF13847">
    <property type="entry name" value="Methyltransf_31"/>
    <property type="match status" value="1"/>
</dbReference>
<evidence type="ECO:0000313" key="2">
    <source>
        <dbReference type="EMBL" id="ASA25736.1"/>
    </source>
</evidence>
<evidence type="ECO:0000313" key="3">
    <source>
        <dbReference type="Proteomes" id="UP000249890"/>
    </source>
</evidence>
<keyword evidence="3" id="KW-1185">Reference proteome</keyword>
<sequence>MKKESAMKSYSSQELEKVVHYLDGPLRIALKENEAVILHADLKEGDCVLDIGCGTGFLSLIAAQKVNASGKVIGMDSRQEMLDVMQKKAEKRGLDHIIKPCLGDACSLEFSDNCFDAVVMSYVLHENSERTEILLSEIYRVLKPGKKLVISDFIKVADPERNKEIEAWHKGTDPESDADEVHLKFSLSDYISLFEKSNFKDVKGEIWIEFQGIVEGRK</sequence>
<evidence type="ECO:0000259" key="1">
    <source>
        <dbReference type="Pfam" id="PF13847"/>
    </source>
</evidence>
<reference evidence="2 3" key="1">
    <citation type="submission" date="2017-06" db="EMBL/GenBank/DDBJ databases">
        <title>Complete genome sequence of Paenibacillus donghaensis KCTC 13049T isolated from East Sea sediment, South Korea.</title>
        <authorList>
            <person name="Jung B.K."/>
            <person name="Hong S.-J."/>
            <person name="Shin J.-H."/>
        </authorList>
    </citation>
    <scope>NUCLEOTIDE SEQUENCE [LARGE SCALE GENOMIC DNA]</scope>
    <source>
        <strain evidence="2 3">KCTC 13049</strain>
    </source>
</reference>
<gene>
    <name evidence="2" type="ORF">B9T62_36430</name>
</gene>
<dbReference type="EMBL" id="CP021780">
    <property type="protein sequence ID" value="ASA25736.1"/>
    <property type="molecule type" value="Genomic_DNA"/>
</dbReference>